<evidence type="ECO:0000259" key="2">
    <source>
        <dbReference type="Pfam" id="PF12409"/>
    </source>
</evidence>
<organism evidence="4">
    <name type="scientific">Chlorella variabilis</name>
    <name type="common">Green alga</name>
    <dbReference type="NCBI Taxonomy" id="554065"/>
    <lineage>
        <taxon>Eukaryota</taxon>
        <taxon>Viridiplantae</taxon>
        <taxon>Chlorophyta</taxon>
        <taxon>core chlorophytes</taxon>
        <taxon>Trebouxiophyceae</taxon>
        <taxon>Chlorellales</taxon>
        <taxon>Chlorellaceae</taxon>
        <taxon>Chlorella clade</taxon>
        <taxon>Chlorella</taxon>
    </lineage>
</organism>
<keyword evidence="1" id="KW-1133">Transmembrane helix</keyword>
<keyword evidence="1" id="KW-0812">Transmembrane</keyword>
<dbReference type="InterPro" id="IPR047819">
    <property type="entry name" value="P5A-ATPase_N"/>
</dbReference>
<dbReference type="InParanoid" id="E1Z701"/>
<dbReference type="GeneID" id="17358359"/>
<name>E1Z701_CHLVA</name>
<reference evidence="3 4" key="1">
    <citation type="journal article" date="2010" name="Plant Cell">
        <title>The Chlorella variabilis NC64A genome reveals adaptation to photosymbiosis, coevolution with viruses, and cryptic sex.</title>
        <authorList>
            <person name="Blanc G."/>
            <person name="Duncan G."/>
            <person name="Agarkova I."/>
            <person name="Borodovsky M."/>
            <person name="Gurnon J."/>
            <person name="Kuo A."/>
            <person name="Lindquist E."/>
            <person name="Lucas S."/>
            <person name="Pangilinan J."/>
            <person name="Polle J."/>
            <person name="Salamov A."/>
            <person name="Terry A."/>
            <person name="Yamada T."/>
            <person name="Dunigan D.D."/>
            <person name="Grigoriev I.V."/>
            <person name="Claverie J.M."/>
            <person name="Van Etten J.L."/>
        </authorList>
    </citation>
    <scope>NUCLEOTIDE SEQUENCE [LARGE SCALE GENOMIC DNA]</scope>
    <source>
        <strain evidence="3 4">NC64A</strain>
    </source>
</reference>
<feature type="domain" description="P5B-type ATPase N-terminal" evidence="2">
    <location>
        <begin position="40"/>
        <end position="134"/>
    </location>
</feature>
<dbReference type="KEGG" id="cvr:CHLNCDRAFT_140417"/>
<evidence type="ECO:0000313" key="3">
    <source>
        <dbReference type="EMBL" id="EFN58732.1"/>
    </source>
</evidence>
<dbReference type="STRING" id="554065.E1Z701"/>
<keyword evidence="4" id="KW-1185">Reference proteome</keyword>
<evidence type="ECO:0000256" key="1">
    <source>
        <dbReference type="RuleBase" id="RU362082"/>
    </source>
</evidence>
<comment type="catalytic activity">
    <reaction evidence="1">
        <text>ATP + H2O = ADP + phosphate + H(+)</text>
        <dbReference type="Rhea" id="RHEA:13065"/>
        <dbReference type="ChEBI" id="CHEBI:15377"/>
        <dbReference type="ChEBI" id="CHEBI:15378"/>
        <dbReference type="ChEBI" id="CHEBI:30616"/>
        <dbReference type="ChEBI" id="CHEBI:43474"/>
        <dbReference type="ChEBI" id="CHEBI:456216"/>
    </reaction>
</comment>
<sequence>MKQLPRDGQVELSSLLPHKAQDSACAPLPDALEQDKDIAGFQGYRSPLYRQILFWALCVLTGGLLFLLSRWFMRLRVLLALVPCPLAQAEYVVVTLVDRHEDLVRVQKMASFSSISIQANGSASLSLSASSSHHHHHHVLSEDESPIASPTVAATAPLKGGDGYDRLLEYRCGRYLYHHAQATFLPVPDMPHDFAATLHTVAGSRNIK</sequence>
<feature type="non-terminal residue" evidence="3">
    <location>
        <position position="208"/>
    </location>
</feature>
<accession>E1Z701</accession>
<dbReference type="RefSeq" id="XP_005850834.1">
    <property type="nucleotide sequence ID" value="XM_005850772.1"/>
</dbReference>
<keyword evidence="1" id="KW-0479">Metal-binding</keyword>
<dbReference type="GO" id="GO:0019829">
    <property type="term" value="F:ATPase-coupled monoatomic cation transmembrane transporter activity"/>
    <property type="evidence" value="ECO:0007669"/>
    <property type="project" value="UniProtKB-UniRule"/>
</dbReference>
<keyword evidence="1" id="KW-0460">Magnesium</keyword>
<comment type="similarity">
    <text evidence="1">Belongs to the cation transport ATPase (P-type) (TC 3.A.3) family. Type V subfamily.</text>
</comment>
<proteinExistence type="inferred from homology"/>
<feature type="transmembrane region" description="Helical" evidence="1">
    <location>
        <begin position="52"/>
        <end position="73"/>
    </location>
</feature>
<dbReference type="AlphaFoldDB" id="E1Z701"/>
<keyword evidence="1" id="KW-1278">Translocase</keyword>
<dbReference type="EMBL" id="GL433837">
    <property type="protein sequence ID" value="EFN58732.1"/>
    <property type="molecule type" value="Genomic_DNA"/>
</dbReference>
<dbReference type="GO" id="GO:0005524">
    <property type="term" value="F:ATP binding"/>
    <property type="evidence" value="ECO:0007669"/>
    <property type="project" value="UniProtKB-UniRule"/>
</dbReference>
<dbReference type="EC" id="7.2.2.-" evidence="1"/>
<keyword evidence="1" id="KW-0067">ATP-binding</keyword>
<dbReference type="GO" id="GO:0016020">
    <property type="term" value="C:membrane"/>
    <property type="evidence" value="ECO:0007669"/>
    <property type="project" value="UniProtKB-SubCell"/>
</dbReference>
<dbReference type="Proteomes" id="UP000008141">
    <property type="component" value="Unassembled WGS sequence"/>
</dbReference>
<keyword evidence="1" id="KW-0472">Membrane</keyword>
<dbReference type="Pfam" id="PF12409">
    <property type="entry name" value="P5-ATPase"/>
    <property type="match status" value="1"/>
</dbReference>
<keyword evidence="1" id="KW-0547">Nucleotide-binding</keyword>
<comment type="subcellular location">
    <subcellularLocation>
        <location evidence="1">Membrane</location>
        <topology evidence="1">Multi-pass membrane protein</topology>
    </subcellularLocation>
</comment>
<protein>
    <recommendedName>
        <fullName evidence="1">Cation-transporting ATPase</fullName>
        <ecNumber evidence="1">7.2.2.-</ecNumber>
    </recommendedName>
</protein>
<comment type="caution">
    <text evidence="1">Lacks conserved residue(s) required for the propagation of feature annotation.</text>
</comment>
<evidence type="ECO:0000313" key="4">
    <source>
        <dbReference type="Proteomes" id="UP000008141"/>
    </source>
</evidence>
<dbReference type="GO" id="GO:0046872">
    <property type="term" value="F:metal ion binding"/>
    <property type="evidence" value="ECO:0007669"/>
    <property type="project" value="UniProtKB-UniRule"/>
</dbReference>
<gene>
    <name evidence="3" type="ORF">CHLNCDRAFT_140417</name>
</gene>